<dbReference type="EnsemblPlants" id="OPUNC01G18730.1">
    <property type="protein sequence ID" value="OPUNC01G18730.1"/>
    <property type="gene ID" value="OPUNC01G18730"/>
</dbReference>
<dbReference type="InterPro" id="IPR001810">
    <property type="entry name" value="F-box_dom"/>
</dbReference>
<organism evidence="3">
    <name type="scientific">Oryza punctata</name>
    <name type="common">Red rice</name>
    <dbReference type="NCBI Taxonomy" id="4537"/>
    <lineage>
        <taxon>Eukaryota</taxon>
        <taxon>Viridiplantae</taxon>
        <taxon>Streptophyta</taxon>
        <taxon>Embryophyta</taxon>
        <taxon>Tracheophyta</taxon>
        <taxon>Spermatophyta</taxon>
        <taxon>Magnoliopsida</taxon>
        <taxon>Liliopsida</taxon>
        <taxon>Poales</taxon>
        <taxon>Poaceae</taxon>
        <taxon>BOP clade</taxon>
        <taxon>Oryzoideae</taxon>
        <taxon>Oryzeae</taxon>
        <taxon>Oryzinae</taxon>
        <taxon>Oryza</taxon>
    </lineage>
</organism>
<dbReference type="OMA" id="DNGAHGW"/>
<dbReference type="eggNOG" id="ENOG502R4AG">
    <property type="taxonomic scope" value="Eukaryota"/>
</dbReference>
<evidence type="ECO:0000259" key="1">
    <source>
        <dbReference type="Pfam" id="PF03478"/>
    </source>
</evidence>
<feature type="domain" description="KIB1-4 beta-propeller" evidence="1">
    <location>
        <begin position="66"/>
        <end position="203"/>
    </location>
</feature>
<evidence type="ECO:0008006" key="5">
    <source>
        <dbReference type="Google" id="ProtNLM"/>
    </source>
</evidence>
<reference evidence="3" key="2">
    <citation type="submission" date="2018-05" db="EMBL/GenBank/DDBJ databases">
        <title>OpunRS2 (Oryza punctata Reference Sequence Version 2).</title>
        <authorList>
            <person name="Zhang J."/>
            <person name="Kudrna D."/>
            <person name="Lee S."/>
            <person name="Talag J."/>
            <person name="Welchert J."/>
            <person name="Wing R.A."/>
        </authorList>
    </citation>
    <scope>NUCLEOTIDE SEQUENCE [LARGE SCALE GENOMIC DNA]</scope>
</reference>
<dbReference type="Pfam" id="PF12937">
    <property type="entry name" value="F-box-like"/>
    <property type="match status" value="1"/>
</dbReference>
<dbReference type="InterPro" id="IPR005174">
    <property type="entry name" value="KIB1-4_b-propeller"/>
</dbReference>
<dbReference type="Gene3D" id="1.20.1280.50">
    <property type="match status" value="1"/>
</dbReference>
<name>A0A0E0JJP3_ORYPU</name>
<evidence type="ECO:0000313" key="4">
    <source>
        <dbReference type="Proteomes" id="UP000026962"/>
    </source>
</evidence>
<feature type="domain" description="F-box" evidence="2">
    <location>
        <begin position="3"/>
        <end position="40"/>
    </location>
</feature>
<dbReference type="PANTHER" id="PTHR33165">
    <property type="entry name" value="F-BOX DOMAIN CONTAINING PROTEIN-LIKE-RELATED"/>
    <property type="match status" value="1"/>
</dbReference>
<evidence type="ECO:0000313" key="3">
    <source>
        <dbReference type="EnsemblPlants" id="OPUNC01G18730.1"/>
    </source>
</evidence>
<keyword evidence="4" id="KW-1185">Reference proteome</keyword>
<dbReference type="Proteomes" id="UP000026962">
    <property type="component" value="Chromosome 1"/>
</dbReference>
<evidence type="ECO:0000259" key="2">
    <source>
        <dbReference type="Pfam" id="PF12937"/>
    </source>
</evidence>
<dbReference type="HOGENOM" id="CLU_832619_0_0_1"/>
<dbReference type="SUPFAM" id="SSF81383">
    <property type="entry name" value="F-box domain"/>
    <property type="match status" value="1"/>
</dbReference>
<dbReference type="PANTHER" id="PTHR33165:SF76">
    <property type="entry name" value="OS01G0526550 PROTEIN"/>
    <property type="match status" value="1"/>
</dbReference>
<reference evidence="3" key="1">
    <citation type="submission" date="2015-04" db="UniProtKB">
        <authorList>
            <consortium name="EnsemblPlants"/>
        </authorList>
    </citation>
    <scope>IDENTIFICATION</scope>
</reference>
<dbReference type="CDD" id="cd09917">
    <property type="entry name" value="F-box_SF"/>
    <property type="match status" value="1"/>
</dbReference>
<dbReference type="InterPro" id="IPR036047">
    <property type="entry name" value="F-box-like_dom_sf"/>
</dbReference>
<dbReference type="Pfam" id="PF03478">
    <property type="entry name" value="Beta-prop_KIB1-4"/>
    <property type="match status" value="1"/>
</dbReference>
<sequence>MDWASLPAGLLLSISGHLREPEDFVRFRAVCPQWRAAVSHKEHAFFQPWIMASRWLEDEYSENVLFYSLSALKTIKVRVPDMKGKRVAASGSGHLVAIDKDDDLSAVLVNPLSGKTTLLPRLPEFFHDNGAHGWVTGEGVITVVLNNWMSGNMALWYRGGGITMKGWAIVPGRKLRLRMPYYLRMLAAHGDRMEMHLTDLGSNNDDSIMLQQETQKVELLGACSWPGSNELFKATSPYHHEWFSLYRMVEQEEIPVHDIENAIVVQSRDSCTRTYMIPASRDFAALGSRNAFYYLWKQLDVGDSYNALYKKCLASAELTFVKRLPEDWKLSDEWFMPTLKY</sequence>
<dbReference type="Gramene" id="OPUNC01G18730.1">
    <property type="protein sequence ID" value="OPUNC01G18730.1"/>
    <property type="gene ID" value="OPUNC01G18730"/>
</dbReference>
<accession>A0A0E0JJP3</accession>
<dbReference type="AlphaFoldDB" id="A0A0E0JJP3"/>
<proteinExistence type="predicted"/>
<protein>
    <recommendedName>
        <fullName evidence="5">F-box domain-containing protein</fullName>
    </recommendedName>
</protein>